<sequence length="250" mass="26378">MRLRDGSTVRAFNGRDGEYLCTLSQTDGSSSSKPAGKGRRSAKPALALQVEQQLRSQAEDSCADLDVWLLCAPIKRQRMKLLVEKATELGVTCIAPVLTAHTQEALDAEGTSRLLPIAIEAAEQCERLSLPHLHPPAPLPELLARWHSEPHTRARQLFVCQERSPQSPPLLEALAAASAARGVPSSAAPAAFLVGPEGGFSADEREMLAGLPWIQGVSLGATVLRAETAALYALSCYSSFAAAAGGSSGS</sequence>
<keyword evidence="5" id="KW-0698">rRNA processing</keyword>
<comment type="function">
    <text evidence="9">Specifically methylates the N3 position of the uracil ring of uridine 1498 (m3U1498) in 16S rRNA. Acts on the fully assembled 30S ribosomal subunit.</text>
</comment>
<evidence type="ECO:0000256" key="9">
    <source>
        <dbReference type="ARBA" id="ARBA00025699"/>
    </source>
</evidence>
<evidence type="ECO:0000256" key="3">
    <source>
        <dbReference type="ARBA" id="ARBA00012328"/>
    </source>
</evidence>
<comment type="caution">
    <text evidence="13">The sequence shown here is derived from an EMBL/GenBank/DDBJ whole genome shotgun (WGS) entry which is preliminary data.</text>
</comment>
<evidence type="ECO:0000259" key="12">
    <source>
        <dbReference type="Pfam" id="PF04452"/>
    </source>
</evidence>
<feature type="region of interest" description="Disordered" evidence="11">
    <location>
        <begin position="23"/>
        <end position="44"/>
    </location>
</feature>
<comment type="catalytic activity">
    <reaction evidence="10">
        <text>uridine(1498) in 16S rRNA + S-adenosyl-L-methionine = N(3)-methyluridine(1498) in 16S rRNA + S-adenosyl-L-homocysteine + H(+)</text>
        <dbReference type="Rhea" id="RHEA:42920"/>
        <dbReference type="Rhea" id="RHEA-COMP:10283"/>
        <dbReference type="Rhea" id="RHEA-COMP:10284"/>
        <dbReference type="ChEBI" id="CHEBI:15378"/>
        <dbReference type="ChEBI" id="CHEBI:57856"/>
        <dbReference type="ChEBI" id="CHEBI:59789"/>
        <dbReference type="ChEBI" id="CHEBI:65315"/>
        <dbReference type="ChEBI" id="CHEBI:74502"/>
        <dbReference type="EC" id="2.1.1.193"/>
    </reaction>
</comment>
<protein>
    <recommendedName>
        <fullName evidence="3">16S rRNA (uracil(1498)-N(3))-methyltransferase</fullName>
        <ecNumber evidence="3">2.1.1.193</ecNumber>
    </recommendedName>
</protein>
<dbReference type="GO" id="GO:0070042">
    <property type="term" value="F:rRNA (uridine-N3-)-methyltransferase activity"/>
    <property type="evidence" value="ECO:0007669"/>
    <property type="project" value="TreeGrafter"/>
</dbReference>
<keyword evidence="6 13" id="KW-0489">Methyltransferase</keyword>
<dbReference type="InterPro" id="IPR029028">
    <property type="entry name" value="Alpha/beta_knot_MTases"/>
</dbReference>
<dbReference type="PANTHER" id="PTHR30027:SF3">
    <property type="entry name" value="16S RRNA (URACIL(1498)-N(3))-METHYLTRANSFERASE"/>
    <property type="match status" value="1"/>
</dbReference>
<dbReference type="InterPro" id="IPR006700">
    <property type="entry name" value="RsmE"/>
</dbReference>
<dbReference type="NCBIfam" id="TIGR00046">
    <property type="entry name" value="RsmE family RNA methyltransferase"/>
    <property type="match status" value="1"/>
</dbReference>
<keyword evidence="4" id="KW-0963">Cytoplasm</keyword>
<evidence type="ECO:0000313" key="13">
    <source>
        <dbReference type="EMBL" id="KAG5193021.1"/>
    </source>
</evidence>
<evidence type="ECO:0000256" key="7">
    <source>
        <dbReference type="ARBA" id="ARBA00022679"/>
    </source>
</evidence>
<dbReference type="EMBL" id="JAFCMP010000001">
    <property type="protein sequence ID" value="KAG5193021.1"/>
    <property type="molecule type" value="Genomic_DNA"/>
</dbReference>
<evidence type="ECO:0000313" key="14">
    <source>
        <dbReference type="Proteomes" id="UP000664859"/>
    </source>
</evidence>
<evidence type="ECO:0000256" key="8">
    <source>
        <dbReference type="ARBA" id="ARBA00022691"/>
    </source>
</evidence>
<feature type="domain" description="Ribosomal RNA small subunit methyltransferase E methyltransferase" evidence="12">
    <location>
        <begin position="65"/>
        <end position="236"/>
    </location>
</feature>
<accession>A0A835ZHN8</accession>
<dbReference type="InterPro" id="IPR029026">
    <property type="entry name" value="tRNA_m1G_MTases_N"/>
</dbReference>
<dbReference type="OrthoDB" id="45385at2759"/>
<evidence type="ECO:0000256" key="2">
    <source>
        <dbReference type="ARBA" id="ARBA00005528"/>
    </source>
</evidence>
<name>A0A835ZHN8_9STRA</name>
<organism evidence="13 14">
    <name type="scientific">Tribonema minus</name>
    <dbReference type="NCBI Taxonomy" id="303371"/>
    <lineage>
        <taxon>Eukaryota</taxon>
        <taxon>Sar</taxon>
        <taxon>Stramenopiles</taxon>
        <taxon>Ochrophyta</taxon>
        <taxon>PX clade</taxon>
        <taxon>Xanthophyceae</taxon>
        <taxon>Tribonematales</taxon>
        <taxon>Tribonemataceae</taxon>
        <taxon>Tribonema</taxon>
    </lineage>
</organism>
<keyword evidence="7 13" id="KW-0808">Transferase</keyword>
<evidence type="ECO:0000256" key="10">
    <source>
        <dbReference type="ARBA" id="ARBA00047944"/>
    </source>
</evidence>
<dbReference type="PIRSF" id="PIRSF015601">
    <property type="entry name" value="MTase_slr0722"/>
    <property type="match status" value="1"/>
</dbReference>
<dbReference type="GO" id="GO:0005737">
    <property type="term" value="C:cytoplasm"/>
    <property type="evidence" value="ECO:0007669"/>
    <property type="project" value="UniProtKB-SubCell"/>
</dbReference>
<dbReference type="EC" id="2.1.1.193" evidence="3"/>
<dbReference type="GO" id="GO:0070475">
    <property type="term" value="P:rRNA base methylation"/>
    <property type="evidence" value="ECO:0007669"/>
    <property type="project" value="TreeGrafter"/>
</dbReference>
<dbReference type="SUPFAM" id="SSF75217">
    <property type="entry name" value="alpha/beta knot"/>
    <property type="match status" value="1"/>
</dbReference>
<evidence type="ECO:0000256" key="4">
    <source>
        <dbReference type="ARBA" id="ARBA00022490"/>
    </source>
</evidence>
<keyword evidence="8" id="KW-0949">S-adenosyl-L-methionine</keyword>
<dbReference type="Proteomes" id="UP000664859">
    <property type="component" value="Unassembled WGS sequence"/>
</dbReference>
<evidence type="ECO:0000256" key="11">
    <source>
        <dbReference type="SAM" id="MobiDB-lite"/>
    </source>
</evidence>
<dbReference type="InterPro" id="IPR046886">
    <property type="entry name" value="RsmE_MTase_dom"/>
</dbReference>
<dbReference type="AlphaFoldDB" id="A0A835ZHN8"/>
<dbReference type="Pfam" id="PF04452">
    <property type="entry name" value="Methyltrans_RNA"/>
    <property type="match status" value="1"/>
</dbReference>
<evidence type="ECO:0000256" key="5">
    <source>
        <dbReference type="ARBA" id="ARBA00022552"/>
    </source>
</evidence>
<feature type="compositionally biased region" description="Polar residues" evidence="11">
    <location>
        <begin position="23"/>
        <end position="33"/>
    </location>
</feature>
<keyword evidence="14" id="KW-1185">Reference proteome</keyword>
<dbReference type="PANTHER" id="PTHR30027">
    <property type="entry name" value="RIBOSOMAL RNA SMALL SUBUNIT METHYLTRANSFERASE E"/>
    <property type="match status" value="1"/>
</dbReference>
<evidence type="ECO:0000256" key="1">
    <source>
        <dbReference type="ARBA" id="ARBA00004496"/>
    </source>
</evidence>
<reference evidence="13" key="1">
    <citation type="submission" date="2021-02" db="EMBL/GenBank/DDBJ databases">
        <title>First Annotated Genome of the Yellow-green Alga Tribonema minus.</title>
        <authorList>
            <person name="Mahan K.M."/>
        </authorList>
    </citation>
    <scope>NUCLEOTIDE SEQUENCE</scope>
    <source>
        <strain evidence="13">UTEX B ZZ1240</strain>
    </source>
</reference>
<dbReference type="Gene3D" id="3.40.1280.10">
    <property type="match status" value="1"/>
</dbReference>
<dbReference type="CDD" id="cd18084">
    <property type="entry name" value="RsmE-like"/>
    <property type="match status" value="1"/>
</dbReference>
<comment type="subcellular location">
    <subcellularLocation>
        <location evidence="1">Cytoplasm</location>
    </subcellularLocation>
</comment>
<gene>
    <name evidence="13" type="ORF">JKP88DRAFT_195561</name>
</gene>
<comment type="similarity">
    <text evidence="2">Belongs to the RNA methyltransferase RsmE family.</text>
</comment>
<evidence type="ECO:0000256" key="6">
    <source>
        <dbReference type="ARBA" id="ARBA00022603"/>
    </source>
</evidence>
<proteinExistence type="inferred from homology"/>